<sequence length="206" mass="22110">MTRIVAGAAGGLRLSTPPGSGTRPTSDRVREALFSRLEHLGAVEGARVLDLYAGSGALGLEAMSRGAIEVVLVEQARAAAGVARRNLALVTESCRGRSPVPAGAVRSDSVQRFLGGGAMTNPYDLVLSDPPYDLGDERLSEDLDLLVHRGWLTDSAVVVVERSTRSLEPAWPQGLRRFSEKRYGETQLWFAETDLNPGAFTDVEHP</sequence>
<evidence type="ECO:0000256" key="3">
    <source>
        <dbReference type="SAM" id="MobiDB-lite"/>
    </source>
</evidence>
<dbReference type="GO" id="GO:0003676">
    <property type="term" value="F:nucleic acid binding"/>
    <property type="evidence" value="ECO:0007669"/>
    <property type="project" value="InterPro"/>
</dbReference>
<name>K6VMK4_9MICO</name>
<dbReference type="GO" id="GO:0008168">
    <property type="term" value="F:methyltransferase activity"/>
    <property type="evidence" value="ECO:0007669"/>
    <property type="project" value="UniProtKB-KW"/>
</dbReference>
<dbReference type="SUPFAM" id="SSF53335">
    <property type="entry name" value="S-adenosyl-L-methionine-dependent methyltransferases"/>
    <property type="match status" value="1"/>
</dbReference>
<keyword evidence="1" id="KW-0489">Methyltransferase</keyword>
<dbReference type="eggNOG" id="COG0742">
    <property type="taxonomic scope" value="Bacteria"/>
</dbReference>
<dbReference type="PROSITE" id="PS00092">
    <property type="entry name" value="N6_MTASE"/>
    <property type="match status" value="1"/>
</dbReference>
<dbReference type="InterPro" id="IPR002052">
    <property type="entry name" value="DNA_methylase_N6_adenine_CS"/>
</dbReference>
<keyword evidence="2" id="KW-0808">Transferase</keyword>
<evidence type="ECO:0008006" key="6">
    <source>
        <dbReference type="Google" id="ProtNLM"/>
    </source>
</evidence>
<dbReference type="AlphaFoldDB" id="K6VMK4"/>
<dbReference type="PANTHER" id="PTHR43542">
    <property type="entry name" value="METHYLTRANSFERASE"/>
    <property type="match status" value="1"/>
</dbReference>
<accession>K6VMK4</accession>
<evidence type="ECO:0000256" key="1">
    <source>
        <dbReference type="ARBA" id="ARBA00022603"/>
    </source>
</evidence>
<dbReference type="CDD" id="cd02440">
    <property type="entry name" value="AdoMet_MTases"/>
    <property type="match status" value="1"/>
</dbReference>
<dbReference type="InterPro" id="IPR004398">
    <property type="entry name" value="RNA_MeTrfase_RsmD"/>
</dbReference>
<dbReference type="Proteomes" id="UP000008495">
    <property type="component" value="Unassembled WGS sequence"/>
</dbReference>
<proteinExistence type="predicted"/>
<evidence type="ECO:0000256" key="2">
    <source>
        <dbReference type="ARBA" id="ARBA00022679"/>
    </source>
</evidence>
<dbReference type="EMBL" id="BAGZ01000001">
    <property type="protein sequence ID" value="GAB76590.1"/>
    <property type="molecule type" value="Genomic_DNA"/>
</dbReference>
<organism evidence="4 5">
    <name type="scientific">Austwickia chelonae NBRC 105200</name>
    <dbReference type="NCBI Taxonomy" id="1184607"/>
    <lineage>
        <taxon>Bacteria</taxon>
        <taxon>Bacillati</taxon>
        <taxon>Actinomycetota</taxon>
        <taxon>Actinomycetes</taxon>
        <taxon>Micrococcales</taxon>
        <taxon>Dermatophilaceae</taxon>
        <taxon>Austwickia</taxon>
    </lineage>
</organism>
<dbReference type="PIRSF" id="PIRSF004553">
    <property type="entry name" value="CHP00095"/>
    <property type="match status" value="1"/>
</dbReference>
<dbReference type="STRING" id="100225.SAMN05421595_1721"/>
<keyword evidence="5" id="KW-1185">Reference proteome</keyword>
<dbReference type="NCBIfam" id="TIGR00095">
    <property type="entry name" value="16S rRNA (guanine(966)-N(2))-methyltransferase RsmD"/>
    <property type="match status" value="1"/>
</dbReference>
<dbReference type="OrthoDB" id="9803017at2"/>
<protein>
    <recommendedName>
        <fullName evidence="6">Methyltransferase</fullName>
    </recommendedName>
</protein>
<comment type="caution">
    <text evidence="4">The sequence shown here is derived from an EMBL/GenBank/DDBJ whole genome shotgun (WGS) entry which is preliminary data.</text>
</comment>
<dbReference type="GO" id="GO:0031167">
    <property type="term" value="P:rRNA methylation"/>
    <property type="evidence" value="ECO:0007669"/>
    <property type="project" value="InterPro"/>
</dbReference>
<gene>
    <name evidence="4" type="ORF">AUCHE_01_01520</name>
</gene>
<dbReference type="RefSeq" id="WP_006501340.1">
    <property type="nucleotide sequence ID" value="NZ_BAGZ01000001.1"/>
</dbReference>
<reference evidence="4 5" key="1">
    <citation type="submission" date="2012-08" db="EMBL/GenBank/DDBJ databases">
        <title>Whole genome shotgun sequence of Austwickia chelonae NBRC 105200.</title>
        <authorList>
            <person name="Yoshida I."/>
            <person name="Hosoyama A."/>
            <person name="Tsuchikane K."/>
            <person name="Katsumata H."/>
            <person name="Ando Y."/>
            <person name="Ohji S."/>
            <person name="Hamada M."/>
            <person name="Tamura T."/>
            <person name="Yamazoe A."/>
            <person name="Yamazaki S."/>
            <person name="Fujita N."/>
        </authorList>
    </citation>
    <scope>NUCLEOTIDE SEQUENCE [LARGE SCALE GENOMIC DNA]</scope>
    <source>
        <strain evidence="4 5">NBRC 105200</strain>
    </source>
</reference>
<evidence type="ECO:0000313" key="4">
    <source>
        <dbReference type="EMBL" id="GAB76590.1"/>
    </source>
</evidence>
<dbReference type="Pfam" id="PF03602">
    <property type="entry name" value="Cons_hypoth95"/>
    <property type="match status" value="1"/>
</dbReference>
<dbReference type="InterPro" id="IPR029063">
    <property type="entry name" value="SAM-dependent_MTases_sf"/>
</dbReference>
<dbReference type="PANTHER" id="PTHR43542:SF1">
    <property type="entry name" value="METHYLTRANSFERASE"/>
    <property type="match status" value="1"/>
</dbReference>
<dbReference type="Gene3D" id="3.40.50.150">
    <property type="entry name" value="Vaccinia Virus protein VP39"/>
    <property type="match status" value="1"/>
</dbReference>
<evidence type="ECO:0000313" key="5">
    <source>
        <dbReference type="Proteomes" id="UP000008495"/>
    </source>
</evidence>
<feature type="region of interest" description="Disordered" evidence="3">
    <location>
        <begin position="1"/>
        <end position="26"/>
    </location>
</feature>